<sequence>MLEHFGIIVFFERLLNENQELRDQITEKNATIKERDLNIKESKMNINELEKKLEILNEQFKNSIRYNRQTSKNIENQALEENEELQNQILKNLDKINELTIQNKSMKEELFASNELSEECQKLFLIKDKEIKLLKKDLKIKTEQNEQLRNQMSIMKTDFQQSTKKMILLKQQLENELLIKDEQNHEIIKELSKETERIRKNLSNQEIIIFETNKEIKELEKTILKFKNEQKFHQNETLQMKKRIQNRATKYVQSSPENFVVCEKCQKQKKVENGEKKTPLNQKSGAEISNVTNNMSLPSQSILAETDDDLPPPPSFITTAKFANQNSSLSKFTSSTPMSLKSTIIESNVKMLPPIAPKPKYVSSSTAPSKLPPPPPPSIEYFNTSFPSNQTPSSSSKITPKRTFQSIHRILSADLQAEIQTPRNFLRTQINILYF</sequence>
<feature type="coiled-coil region" evidence="1">
    <location>
        <begin position="11"/>
        <end position="102"/>
    </location>
</feature>
<evidence type="ECO:0000256" key="2">
    <source>
        <dbReference type="SAM" id="MobiDB-lite"/>
    </source>
</evidence>
<accession>A0A914QJZ9</accession>
<feature type="region of interest" description="Disordered" evidence="2">
    <location>
        <begin position="359"/>
        <end position="379"/>
    </location>
</feature>
<name>A0A914QJZ9_9BILA</name>
<dbReference type="WBParaSite" id="PDA_v2.g3531.t1">
    <property type="protein sequence ID" value="PDA_v2.g3531.t1"/>
    <property type="gene ID" value="PDA_v2.g3531"/>
</dbReference>
<reference evidence="4" key="1">
    <citation type="submission" date="2022-11" db="UniProtKB">
        <authorList>
            <consortium name="WormBaseParasite"/>
        </authorList>
    </citation>
    <scope>IDENTIFICATION</scope>
</reference>
<evidence type="ECO:0000313" key="3">
    <source>
        <dbReference type="Proteomes" id="UP000887578"/>
    </source>
</evidence>
<protein>
    <submittedName>
        <fullName evidence="4">Uncharacterized protein</fullName>
    </submittedName>
</protein>
<proteinExistence type="predicted"/>
<dbReference type="Proteomes" id="UP000887578">
    <property type="component" value="Unplaced"/>
</dbReference>
<keyword evidence="3" id="KW-1185">Reference proteome</keyword>
<keyword evidence="1" id="KW-0175">Coiled coil</keyword>
<dbReference type="AlphaFoldDB" id="A0A914QJZ9"/>
<evidence type="ECO:0000313" key="4">
    <source>
        <dbReference type="WBParaSite" id="PDA_v2.g3531.t1"/>
    </source>
</evidence>
<evidence type="ECO:0000256" key="1">
    <source>
        <dbReference type="SAM" id="Coils"/>
    </source>
</evidence>
<organism evidence="3 4">
    <name type="scientific">Panagrolaimus davidi</name>
    <dbReference type="NCBI Taxonomy" id="227884"/>
    <lineage>
        <taxon>Eukaryota</taxon>
        <taxon>Metazoa</taxon>
        <taxon>Ecdysozoa</taxon>
        <taxon>Nematoda</taxon>
        <taxon>Chromadorea</taxon>
        <taxon>Rhabditida</taxon>
        <taxon>Tylenchina</taxon>
        <taxon>Panagrolaimomorpha</taxon>
        <taxon>Panagrolaimoidea</taxon>
        <taxon>Panagrolaimidae</taxon>
        <taxon>Panagrolaimus</taxon>
    </lineage>
</organism>
<feature type="coiled-coil region" evidence="1">
    <location>
        <begin position="131"/>
        <end position="236"/>
    </location>
</feature>